<dbReference type="GO" id="GO:0004065">
    <property type="term" value="F:arylsulfatase activity"/>
    <property type="evidence" value="ECO:0007669"/>
    <property type="project" value="TreeGrafter"/>
</dbReference>
<dbReference type="SUPFAM" id="SSF53649">
    <property type="entry name" value="Alkaline phosphatase-like"/>
    <property type="match status" value="1"/>
</dbReference>
<feature type="domain" description="PA14" evidence="4">
    <location>
        <begin position="543"/>
        <end position="673"/>
    </location>
</feature>
<keyword evidence="3" id="KW-0732">Signal</keyword>
<dbReference type="InterPro" id="IPR017850">
    <property type="entry name" value="Alkaline_phosphatase_core_sf"/>
</dbReference>
<sequence>MRKYCTLTTILIISVNLAFGQSKKPNIIFVLTDDLGYGDVGVFWQNQRAKLGDRTKPWTSTPNLDKMAAEGAILTQAYAAAPVCAPSRSSLLSGLSQGHARVRDNQFDKDLADNHTLGNVLQKAGYATAAIGKWGLQGTNEWPAHPLNRGFDYYYGYMRHSDGHEHYPKEGLYRKPKEVWENRKEVSKDLDKSYTTDLWTAVAKKWIVDLQEKTNNKQPFFMYLAYDAPHAVLELPTGPYPAGGGLQGGVQWLGQPGHMINTANGNIDSYTYPDYATARYDNDHNPLTPEVPWPDTYKRYASSVRRIDEAIGDILKLLADLKIDDNTLVIFSSDNGPSIESYLPKPQVDFAANFFGSTGPFDGIKRDELEGGMRMPVIVRWPGHVPAGRELKTPTISYDWLPTMTAAAGLPAPANSDGRSILPALIGKGKQSDGIIYSEYFEGGRSPNYAEFAPDNRHKTRKQMQMVRVGNFVGLRYNVKTADDEVAIFNVVKDSHQSNNLAAKMPERAQRMKHMMLQARRPDSSAKRPYDDALIPASSVKKVKPGIAWKAFDGDYPWLPEVATLKEVARGSAVSPMPLAGHGIYLYEGYIKVPTDGAYTFYLSSGEKALLRVHQATLIDEDYGYKPNTVKEATIKLKAGYHPFKLYCSGKEKVTFDLKWKGDNFEKDSIPGNVFYKEN</sequence>
<organism evidence="5 6">
    <name type="scientific">Pedobacter insulae</name>
    <dbReference type="NCBI Taxonomy" id="414048"/>
    <lineage>
        <taxon>Bacteria</taxon>
        <taxon>Pseudomonadati</taxon>
        <taxon>Bacteroidota</taxon>
        <taxon>Sphingobacteriia</taxon>
        <taxon>Sphingobacteriales</taxon>
        <taxon>Sphingobacteriaceae</taxon>
        <taxon>Pedobacter</taxon>
    </lineage>
</organism>
<dbReference type="SUPFAM" id="SSF56988">
    <property type="entry name" value="Anthrax protective antigen"/>
    <property type="match status" value="1"/>
</dbReference>
<dbReference type="InterPro" id="IPR050738">
    <property type="entry name" value="Sulfatase"/>
</dbReference>
<dbReference type="Proteomes" id="UP000199666">
    <property type="component" value="Unassembled WGS sequence"/>
</dbReference>
<reference evidence="5 6" key="1">
    <citation type="submission" date="2016-10" db="EMBL/GenBank/DDBJ databases">
        <authorList>
            <person name="de Groot N.N."/>
        </authorList>
    </citation>
    <scope>NUCLEOTIDE SEQUENCE [LARGE SCALE GENOMIC DNA]</scope>
    <source>
        <strain evidence="5 6">DSM 18684</strain>
    </source>
</reference>
<comment type="similarity">
    <text evidence="1">Belongs to the sulfatase family.</text>
</comment>
<dbReference type="EMBL" id="FOPP01000004">
    <property type="protein sequence ID" value="SFH01736.1"/>
    <property type="molecule type" value="Genomic_DNA"/>
</dbReference>
<dbReference type="STRING" id="414048.SAMN04489864_104114"/>
<dbReference type="InterPro" id="IPR000917">
    <property type="entry name" value="Sulfatase_N"/>
</dbReference>
<keyword evidence="2" id="KW-0378">Hydrolase</keyword>
<feature type="chain" id="PRO_5011790393" evidence="3">
    <location>
        <begin position="21"/>
        <end position="679"/>
    </location>
</feature>
<keyword evidence="6" id="KW-1185">Reference proteome</keyword>
<evidence type="ECO:0000256" key="1">
    <source>
        <dbReference type="ARBA" id="ARBA00008779"/>
    </source>
</evidence>
<protein>
    <submittedName>
        <fullName evidence="5">Arylsulfatase A</fullName>
    </submittedName>
</protein>
<dbReference type="Gene3D" id="3.40.720.10">
    <property type="entry name" value="Alkaline Phosphatase, subunit A"/>
    <property type="match status" value="1"/>
</dbReference>
<dbReference type="Pfam" id="PF00884">
    <property type="entry name" value="Sulfatase"/>
    <property type="match status" value="1"/>
</dbReference>
<feature type="signal peptide" evidence="3">
    <location>
        <begin position="1"/>
        <end position="20"/>
    </location>
</feature>
<evidence type="ECO:0000256" key="2">
    <source>
        <dbReference type="ARBA" id="ARBA00022801"/>
    </source>
</evidence>
<dbReference type="OrthoDB" id="9764377at2"/>
<dbReference type="PANTHER" id="PTHR42693">
    <property type="entry name" value="ARYLSULFATASE FAMILY MEMBER"/>
    <property type="match status" value="1"/>
</dbReference>
<dbReference type="RefSeq" id="WP_090993074.1">
    <property type="nucleotide sequence ID" value="NZ_FOPP01000004.1"/>
</dbReference>
<evidence type="ECO:0000259" key="4">
    <source>
        <dbReference type="SMART" id="SM00758"/>
    </source>
</evidence>
<proteinExistence type="inferred from homology"/>
<dbReference type="Gene3D" id="3.90.182.10">
    <property type="entry name" value="Toxin - Anthrax Protective Antigen,domain 1"/>
    <property type="match status" value="1"/>
</dbReference>
<evidence type="ECO:0000313" key="5">
    <source>
        <dbReference type="EMBL" id="SFH01736.1"/>
    </source>
</evidence>
<dbReference type="PANTHER" id="PTHR42693:SF53">
    <property type="entry name" value="ENDO-4-O-SULFATASE"/>
    <property type="match status" value="1"/>
</dbReference>
<dbReference type="InterPro" id="IPR011658">
    <property type="entry name" value="PA14_dom"/>
</dbReference>
<accession>A0A1I2WN13</accession>
<evidence type="ECO:0000313" key="6">
    <source>
        <dbReference type="Proteomes" id="UP000199666"/>
    </source>
</evidence>
<evidence type="ECO:0000256" key="3">
    <source>
        <dbReference type="SAM" id="SignalP"/>
    </source>
</evidence>
<dbReference type="SMART" id="SM00758">
    <property type="entry name" value="PA14"/>
    <property type="match status" value="1"/>
</dbReference>
<name>A0A1I2WN13_9SPHI</name>
<dbReference type="Pfam" id="PF07691">
    <property type="entry name" value="PA14"/>
    <property type="match status" value="1"/>
</dbReference>
<gene>
    <name evidence="5" type="ORF">SAMN04489864_104114</name>
</gene>
<dbReference type="AlphaFoldDB" id="A0A1I2WN13"/>